<evidence type="ECO:0000313" key="2">
    <source>
        <dbReference type="EMBL" id="KAI1854340.1"/>
    </source>
</evidence>
<feature type="compositionally biased region" description="Polar residues" evidence="1">
    <location>
        <begin position="235"/>
        <end position="250"/>
    </location>
</feature>
<feature type="compositionally biased region" description="Basic and acidic residues" evidence="1">
    <location>
        <begin position="308"/>
        <end position="317"/>
    </location>
</feature>
<organism evidence="2 3">
    <name type="scientific">Neoarthrinium moseri</name>
    <dbReference type="NCBI Taxonomy" id="1658444"/>
    <lineage>
        <taxon>Eukaryota</taxon>
        <taxon>Fungi</taxon>
        <taxon>Dikarya</taxon>
        <taxon>Ascomycota</taxon>
        <taxon>Pezizomycotina</taxon>
        <taxon>Sordariomycetes</taxon>
        <taxon>Xylariomycetidae</taxon>
        <taxon>Amphisphaeriales</taxon>
        <taxon>Apiosporaceae</taxon>
        <taxon>Neoarthrinium</taxon>
    </lineage>
</organism>
<keyword evidence="3" id="KW-1185">Reference proteome</keyword>
<reference evidence="2" key="1">
    <citation type="submission" date="2021-03" db="EMBL/GenBank/DDBJ databases">
        <title>Revisited historic fungal species revealed as producer of novel bioactive compounds through whole genome sequencing and comparative genomics.</title>
        <authorList>
            <person name="Vignolle G.A."/>
            <person name="Hochenegger N."/>
            <person name="Mach R.L."/>
            <person name="Mach-Aigner A.R."/>
            <person name="Javad Rahimi M."/>
            <person name="Salim K.A."/>
            <person name="Chan C.M."/>
            <person name="Lim L.B.L."/>
            <person name="Cai F."/>
            <person name="Druzhinina I.S."/>
            <person name="U'Ren J.M."/>
            <person name="Derntl C."/>
        </authorList>
    </citation>
    <scope>NUCLEOTIDE SEQUENCE</scope>
    <source>
        <strain evidence="2">TUCIM 5799</strain>
    </source>
</reference>
<name>A0A9P9WAD3_9PEZI</name>
<sequence>MDYTKATTARNMATSTHARITPTCTDATEHNLKGNNHLNTIDASLLAAPWAFQSPDVNKKESKFEAAGDPNKSNIQEECGPDQNNDIDAEGKDDIREMYDIARKTKYVYNYDNYDVNSDPYWDDPEESDMAYARATFGPFFDVQSGRNALHRARKERPLYKAECQRARARAAENIRNGLTSGGRPKKPLALQMCEDAEILVARLRQERIARWGEQPTETSDRLRYLRALKRRLTSTKSQSTTKALKSTVKTPKRRYQEISTDHSDEAIHNVLKKGKTTGDAHEDCALKSNDKPRGYGAASRVTPARRVHCEEKKDRD</sequence>
<feature type="compositionally biased region" description="Basic and acidic residues" evidence="1">
    <location>
        <begin position="277"/>
        <end position="294"/>
    </location>
</feature>
<feature type="compositionally biased region" description="Polar residues" evidence="1">
    <location>
        <begin position="71"/>
        <end position="86"/>
    </location>
</feature>
<feature type="region of interest" description="Disordered" evidence="1">
    <location>
        <begin position="59"/>
        <end position="91"/>
    </location>
</feature>
<comment type="caution">
    <text evidence="2">The sequence shown here is derived from an EMBL/GenBank/DDBJ whole genome shotgun (WGS) entry which is preliminary data.</text>
</comment>
<dbReference type="Proteomes" id="UP000829685">
    <property type="component" value="Unassembled WGS sequence"/>
</dbReference>
<dbReference type="AlphaFoldDB" id="A0A9P9WAD3"/>
<feature type="region of interest" description="Disordered" evidence="1">
    <location>
        <begin position="234"/>
        <end position="258"/>
    </location>
</feature>
<proteinExistence type="predicted"/>
<dbReference type="EMBL" id="JAFIMR010000054">
    <property type="protein sequence ID" value="KAI1854340.1"/>
    <property type="molecule type" value="Genomic_DNA"/>
</dbReference>
<gene>
    <name evidence="2" type="ORF">JX265_012509</name>
</gene>
<feature type="region of interest" description="Disordered" evidence="1">
    <location>
        <begin position="277"/>
        <end position="317"/>
    </location>
</feature>
<accession>A0A9P9WAD3</accession>
<evidence type="ECO:0000256" key="1">
    <source>
        <dbReference type="SAM" id="MobiDB-lite"/>
    </source>
</evidence>
<evidence type="ECO:0000313" key="3">
    <source>
        <dbReference type="Proteomes" id="UP000829685"/>
    </source>
</evidence>
<protein>
    <submittedName>
        <fullName evidence="2">Uncharacterized protein</fullName>
    </submittedName>
</protein>